<dbReference type="InterPro" id="IPR014819">
    <property type="entry name" value="PriCT_2"/>
</dbReference>
<keyword evidence="3" id="KW-1185">Reference proteome</keyword>
<evidence type="ECO:0000313" key="3">
    <source>
        <dbReference type="Proteomes" id="UP000625316"/>
    </source>
</evidence>
<name>A0A928VTK6_9CYAN</name>
<dbReference type="AlphaFoldDB" id="A0A928VTK6"/>
<dbReference type="Proteomes" id="UP000625316">
    <property type="component" value="Unassembled WGS sequence"/>
</dbReference>
<organism evidence="2 3">
    <name type="scientific">Romeriopsis navalis LEGE 11480</name>
    <dbReference type="NCBI Taxonomy" id="2777977"/>
    <lineage>
        <taxon>Bacteria</taxon>
        <taxon>Bacillati</taxon>
        <taxon>Cyanobacteriota</taxon>
        <taxon>Cyanophyceae</taxon>
        <taxon>Leptolyngbyales</taxon>
        <taxon>Leptolyngbyaceae</taxon>
        <taxon>Romeriopsis</taxon>
        <taxon>Romeriopsis navalis</taxon>
    </lineage>
</organism>
<feature type="domain" description="Primase C-terminal 2" evidence="1">
    <location>
        <begin position="165"/>
        <end position="224"/>
    </location>
</feature>
<dbReference type="EMBL" id="JADEXQ010000076">
    <property type="protein sequence ID" value="MBE9031824.1"/>
    <property type="molecule type" value="Genomic_DNA"/>
</dbReference>
<dbReference type="GO" id="GO:0016817">
    <property type="term" value="F:hydrolase activity, acting on acid anhydrides"/>
    <property type="evidence" value="ECO:0007669"/>
    <property type="project" value="InterPro"/>
</dbReference>
<evidence type="ECO:0000259" key="1">
    <source>
        <dbReference type="Pfam" id="PF08707"/>
    </source>
</evidence>
<accession>A0A928VTK6</accession>
<dbReference type="SUPFAM" id="SSF52540">
    <property type="entry name" value="P-loop containing nucleoside triphosphate hydrolases"/>
    <property type="match status" value="1"/>
</dbReference>
<dbReference type="Pfam" id="PF08707">
    <property type="entry name" value="PriCT_2"/>
    <property type="match status" value="1"/>
</dbReference>
<proteinExistence type="predicted"/>
<protein>
    <submittedName>
        <fullName evidence="2">PriCT-2 domain-containing protein</fullName>
    </submittedName>
</protein>
<comment type="caution">
    <text evidence="2">The sequence shown here is derived from an EMBL/GenBank/DDBJ whole genome shotgun (WGS) entry which is preliminary data.</text>
</comment>
<gene>
    <name evidence="2" type="ORF">IQ266_18985</name>
</gene>
<sequence length="1029" mass="114680">MPALLDGNLKRWQINSNHAEVLALDIDDGLSIDQALQHPFIQQHCGLLIESASSTPEHNKFRLVFVLEQPIEGWQNVRIANRYLAEQVGSADRNCKDANRFFFGAPGRKPVLIKAVTLGESFATNALAWGEAIEAEEQRRAEAARQQWASRRAEMSDEDSDALILKALDTIDPNCDYNDWIGVGMVLHGLGDHWFTAWDQWSAGAGSYNPREMQTHWKSFRGKGDGNPAGLFGIAKRYGFKMPRREFTPEQRRAYAQAKAAERGDSKKRPIMPDGLTRDEQRAWRKKQRQIEARSVFAKYATTDATVHKVDRVTDMGISPELGSAVLVNSLTGSGKTHWAAEIIAEKQADTLGKFAADYICHRRMLVADAAPRLGLTPIDQLDPYTPPETGVACCIDSYLKRVTFALDWMEAGNKYLLTIDETDAVIRHLLESTTISETKRSRLIAGLSAVLQAIADGGGWVIGGESHLSDLAAKSLRELSGGNLAVEVHHNAKSAPEPWKIIDYSEDEEGKHYTSLKPRLFTLVENLLSQGRVPLVMPGSQTSAEQLDFYLTNLGYRVLRVDRTTSGDPAVREFLRLVSIGRKGQRLPIAYDVVIGTTTMGTGVSIDSEYFTDVVAGSGKLNPFDVLQGMGRDRNPIVRHLICAEGTRQGGESDAAKILRRKRGFAAAVTLRHGVTHTAPRRVLRVAESLAAGYQAFDDAARTNCHENLIAMLEADGHNIEHGEIEVYQDFADRFARSETDRARALTDEWLNLPVLDIPRSDAVKRQQQVIPRIERLKLEKTVLWHDFSNLVNDRAWVTEFVIGNEAQRRRRAIKNGARYNSFDRSLEFERVGLETQLAINGTFSALGLRDDVEKNELLKSCGFDAVLAEVEISIHTPSVVAFVAALRKRSGDLWRLFKLTITDHTRIIDLIRSLCERLGISLGKATQRRVTLGASSVLDSSTAQCDGKPKSTVVRFYPIMESIYRDQMIESLDVVESEALIEAKAALELIRSRDEAPEMPKYIKPTYQVDVTISFEDETIESTSISA</sequence>
<dbReference type="RefSeq" id="WP_264326651.1">
    <property type="nucleotide sequence ID" value="NZ_JADEXQ010000076.1"/>
</dbReference>
<reference evidence="2" key="1">
    <citation type="submission" date="2020-10" db="EMBL/GenBank/DDBJ databases">
        <authorList>
            <person name="Castelo-Branco R."/>
            <person name="Eusebio N."/>
            <person name="Adriana R."/>
            <person name="Vieira A."/>
            <person name="Brugerolle De Fraissinette N."/>
            <person name="Rezende De Castro R."/>
            <person name="Schneider M.P."/>
            <person name="Vasconcelos V."/>
            <person name="Leao P.N."/>
        </authorList>
    </citation>
    <scope>NUCLEOTIDE SEQUENCE</scope>
    <source>
        <strain evidence="2">LEGE 11480</strain>
    </source>
</reference>
<evidence type="ECO:0000313" key="2">
    <source>
        <dbReference type="EMBL" id="MBE9031824.1"/>
    </source>
</evidence>
<dbReference type="InterPro" id="IPR027417">
    <property type="entry name" value="P-loop_NTPase"/>
</dbReference>